<dbReference type="AlphaFoldDB" id="A0AAN8RVX4"/>
<keyword evidence="3" id="KW-1185">Reference proteome</keyword>
<proteinExistence type="predicted"/>
<keyword evidence="1" id="KW-0812">Transmembrane</keyword>
<comment type="caution">
    <text evidence="2">The sequence shown here is derived from an EMBL/GenBank/DDBJ whole genome shotgun (WGS) entry which is preliminary data.</text>
</comment>
<name>A0AAN8RVX4_9PEZI</name>
<keyword evidence="1" id="KW-1133">Transmembrane helix</keyword>
<dbReference type="EMBL" id="JAVHJM010000002">
    <property type="protein sequence ID" value="KAK6518125.1"/>
    <property type="molecule type" value="Genomic_DNA"/>
</dbReference>
<evidence type="ECO:0000256" key="1">
    <source>
        <dbReference type="SAM" id="Phobius"/>
    </source>
</evidence>
<evidence type="ECO:0000313" key="2">
    <source>
        <dbReference type="EMBL" id="KAK6518125.1"/>
    </source>
</evidence>
<organism evidence="2 3">
    <name type="scientific">Arthrobotrys conoides</name>
    <dbReference type="NCBI Taxonomy" id="74498"/>
    <lineage>
        <taxon>Eukaryota</taxon>
        <taxon>Fungi</taxon>
        <taxon>Dikarya</taxon>
        <taxon>Ascomycota</taxon>
        <taxon>Pezizomycotina</taxon>
        <taxon>Orbiliomycetes</taxon>
        <taxon>Orbiliales</taxon>
        <taxon>Orbiliaceae</taxon>
        <taxon>Arthrobotrys</taxon>
    </lineage>
</organism>
<feature type="transmembrane region" description="Helical" evidence="1">
    <location>
        <begin position="533"/>
        <end position="553"/>
    </location>
</feature>
<sequence length="579" mass="63058">MKTKGPHPLRGIRAYLFLIGHSICCIALALVVALAVDGYQAVDSSVSRYAHGRLRLHVSDVTTFVSVGLVLVKLLVSSWSVVALWECACDLSQRREFDDDIDTTNANSPDNKTIEEIEAAQAAEITKASATGLTTTEISNGQASSAPGDSRRLSFMITWRLPPWLLFPFKMPKDGRSWLISVALLFMLPQPFLAPLLSGSIDWSTSSIPGDKPQMISSVSPSASFSSWYWYNGGGYFHNTHIRRAAGNAVLAWANPAATARNGTSITGNGCRHVTNDDGLPVNSTVYNITVPCIQIHSISWAVSPEDVSSTDASLITTDASKRLSQINEDLSLYYTEGASVVFDANDPYTYSSNTGSPPPATIFSGTKSVGVLLTRQKVTDPLCRGLNTTIFGPGNRYDRYYNPPDYNSADQNCYVVGKIRFTAGVTTSRRSTYISPRIVEDTTPIDEVVFEPDPWVQQAIWLLPDLMTMISNLNSSLLPTWDNLDGYTETLLRQAYLGAWDAFHDAFQEDGPELVAIPQEQRISANVSFARVFGWLGGCFLMPLAGILLLVGGGSVSPEDVKETLSSILYEFLSGSGP</sequence>
<reference evidence="2 3" key="1">
    <citation type="submission" date="2019-10" db="EMBL/GenBank/DDBJ databases">
        <authorList>
            <person name="Palmer J.M."/>
        </authorList>
    </citation>
    <scope>NUCLEOTIDE SEQUENCE [LARGE SCALE GENOMIC DNA]</scope>
    <source>
        <strain evidence="2 3">TWF506</strain>
    </source>
</reference>
<accession>A0AAN8RVX4</accession>
<dbReference type="Proteomes" id="UP001307849">
    <property type="component" value="Unassembled WGS sequence"/>
</dbReference>
<evidence type="ECO:0000313" key="3">
    <source>
        <dbReference type="Proteomes" id="UP001307849"/>
    </source>
</evidence>
<feature type="transmembrane region" description="Helical" evidence="1">
    <location>
        <begin position="64"/>
        <end position="85"/>
    </location>
</feature>
<feature type="transmembrane region" description="Helical" evidence="1">
    <location>
        <begin position="12"/>
        <end position="36"/>
    </location>
</feature>
<keyword evidence="1" id="KW-0472">Membrane</keyword>
<protein>
    <submittedName>
        <fullName evidence="2">Uncharacterized protein</fullName>
    </submittedName>
</protein>
<gene>
    <name evidence="2" type="ORF">TWF506_005286</name>
</gene>